<dbReference type="EMBL" id="JAHWGI010000957">
    <property type="protein sequence ID" value="KAK3918541.1"/>
    <property type="molecule type" value="Genomic_DNA"/>
</dbReference>
<proteinExistence type="predicted"/>
<dbReference type="PROSITE" id="PS00028">
    <property type="entry name" value="ZINC_FINGER_C2H2_1"/>
    <property type="match status" value="1"/>
</dbReference>
<dbReference type="GO" id="GO:0008270">
    <property type="term" value="F:zinc ion binding"/>
    <property type="evidence" value="ECO:0007669"/>
    <property type="project" value="UniProtKB-KW"/>
</dbReference>
<dbReference type="InterPro" id="IPR013087">
    <property type="entry name" value="Znf_C2H2_type"/>
</dbReference>
<dbReference type="AlphaFoldDB" id="A0AAE1HDA9"/>
<accession>A0AAE1HDA9</accession>
<evidence type="ECO:0000259" key="3">
    <source>
        <dbReference type="PROSITE" id="PS50157"/>
    </source>
</evidence>
<gene>
    <name evidence="4" type="ORF">KUF71_007788</name>
</gene>
<dbReference type="PROSITE" id="PS50157">
    <property type="entry name" value="ZINC_FINGER_C2H2_2"/>
    <property type="match status" value="1"/>
</dbReference>
<feature type="region of interest" description="Disordered" evidence="2">
    <location>
        <begin position="39"/>
        <end position="73"/>
    </location>
</feature>
<keyword evidence="1" id="KW-0479">Metal-binding</keyword>
<dbReference type="Proteomes" id="UP001219518">
    <property type="component" value="Unassembled WGS sequence"/>
</dbReference>
<evidence type="ECO:0000256" key="1">
    <source>
        <dbReference type="PROSITE-ProRule" id="PRU00042"/>
    </source>
</evidence>
<protein>
    <submittedName>
        <fullName evidence="4">Zinc finger protein 814</fullName>
    </submittedName>
</protein>
<reference evidence="4" key="1">
    <citation type="submission" date="2021-07" db="EMBL/GenBank/DDBJ databases">
        <authorList>
            <person name="Catto M.A."/>
            <person name="Jacobson A."/>
            <person name="Kennedy G."/>
            <person name="Labadie P."/>
            <person name="Hunt B.G."/>
            <person name="Srinivasan R."/>
        </authorList>
    </citation>
    <scope>NUCLEOTIDE SEQUENCE</scope>
    <source>
        <strain evidence="4">PL_HMW_Pooled</strain>
        <tissue evidence="4">Head</tissue>
    </source>
</reference>
<evidence type="ECO:0000313" key="5">
    <source>
        <dbReference type="Proteomes" id="UP001219518"/>
    </source>
</evidence>
<evidence type="ECO:0000256" key="2">
    <source>
        <dbReference type="SAM" id="MobiDB-lite"/>
    </source>
</evidence>
<evidence type="ECO:0000313" key="4">
    <source>
        <dbReference type="EMBL" id="KAK3918541.1"/>
    </source>
</evidence>
<keyword evidence="5" id="KW-1185">Reference proteome</keyword>
<dbReference type="PANTHER" id="PTHR31912">
    <property type="entry name" value="IP13529P"/>
    <property type="match status" value="1"/>
</dbReference>
<name>A0AAE1HDA9_9NEOP</name>
<sequence length="904" mass="103387">MEGFITHLNGEGHGPPFRCGYCAYSYLHRRTLYQHLRNHHQPSPVNSGPGPSTYSQTTARPNTFHSDKSLSTVSDGPVLQEPVFDFGSPIEPEESVPDEDVASSLLSAAERSVLKLRSVSYMTNVAIQAVNEQCHNLMQDTASLLKQKVLKFLATPEQERNIDQLSQEFSISNPFENLKTKSQQLACFQKKYGLLPPKEIYLRDTFVSRQHPKRPRLEPTQIHQSYQYVSIIDILQGVLRDPYLRKLILSEKPSSDGLLRSFRDGALFETLPPDLKSAIRVIIYVDDLEVLQALSSKAGAYKVAGIYFGIQNLPAELNSLLNYIFVTALAYADDAKRQEVWELFLSDMRKLETEGFDIVIDGQTYNFRAVLVAQIGDTLAAHEVLGFVSPSCNAFCRYCYITRKEMWADGLKVGPLRTPAQHNEDIRGCNNVVIRRATGVRGAPLLHGLRFFNCVKSSVPDIFHDLNQGVCKMEVKLAFREYVCKKKYLTAQELNSRIQFFDYGFVDKKNKPSPNFTFANLNDIKTYNLHQTGAQMWCLVRVFPFLLSDLIPDGDNHFKLICLLNQIMTIVFAHAHSEYNLQELNELIHEHHALFQNMYPGDLLETSQAAHEQEMEVQVELENSFENPDDPEVINQENLEEVELPEEEFHDEESVPLDEEIEVIDIPEVESVSTEKGSTSQTAAKKPKVVRMINKHHHMLHFVDFIRNFGPLINYWCIRYEAKHYFFKLCATVCHNFKNILKTLMEILQMKIASDKLKPSNRLTIGKRGREIMYVSEAPHRHQLSAFGLQPGNKINKVNSVVLKGVDYRPELFIIEKLRTQTTLPVFAQIEAVYVSSCEEHVYLLIQEWCTVKYDARLCAYYVTPSQTSLITVKEVIMFPSYRLLSPWRTYGSDVVYLAPRTIS</sequence>
<feature type="domain" description="C2H2-type" evidence="3">
    <location>
        <begin position="17"/>
        <end position="44"/>
    </location>
</feature>
<reference evidence="4" key="2">
    <citation type="journal article" date="2023" name="BMC Genomics">
        <title>Pest status, molecular evolution, and epigenetic factors derived from the genome assembly of Frankliniella fusca, a thysanopteran phytovirus vector.</title>
        <authorList>
            <person name="Catto M.A."/>
            <person name="Labadie P.E."/>
            <person name="Jacobson A.L."/>
            <person name="Kennedy G.G."/>
            <person name="Srinivasan R."/>
            <person name="Hunt B.G."/>
        </authorList>
    </citation>
    <scope>NUCLEOTIDE SEQUENCE</scope>
    <source>
        <strain evidence="4">PL_HMW_Pooled</strain>
    </source>
</reference>
<feature type="compositionally biased region" description="Polar residues" evidence="2">
    <location>
        <begin position="41"/>
        <end position="73"/>
    </location>
</feature>
<keyword evidence="1" id="KW-0863">Zinc-finger</keyword>
<organism evidence="4 5">
    <name type="scientific">Frankliniella fusca</name>
    <dbReference type="NCBI Taxonomy" id="407009"/>
    <lineage>
        <taxon>Eukaryota</taxon>
        <taxon>Metazoa</taxon>
        <taxon>Ecdysozoa</taxon>
        <taxon>Arthropoda</taxon>
        <taxon>Hexapoda</taxon>
        <taxon>Insecta</taxon>
        <taxon>Pterygota</taxon>
        <taxon>Neoptera</taxon>
        <taxon>Paraneoptera</taxon>
        <taxon>Thysanoptera</taxon>
        <taxon>Terebrantia</taxon>
        <taxon>Thripoidea</taxon>
        <taxon>Thripidae</taxon>
        <taxon>Frankliniella</taxon>
    </lineage>
</organism>
<comment type="caution">
    <text evidence="4">The sequence shown here is derived from an EMBL/GenBank/DDBJ whole genome shotgun (WGS) entry which is preliminary data.</text>
</comment>
<keyword evidence="1" id="KW-0862">Zinc</keyword>
<dbReference type="PANTHER" id="PTHR31912:SF34">
    <property type="entry name" value="NOTOCHORD-RELATED PROTEIN"/>
    <property type="match status" value="1"/>
</dbReference>